<name>A0A212KMY5_9PROT</name>
<dbReference type="Pfam" id="PF10123">
    <property type="entry name" value="Mu-like_Pro"/>
    <property type="match status" value="1"/>
</dbReference>
<dbReference type="AlphaFoldDB" id="A0A212KMY5"/>
<accession>A0A212KMY5</accession>
<gene>
    <name evidence="1" type="ORF">KL86APRO_40063</name>
</gene>
<sequence>MFRTAAAAAFELSVIDGKAPEWIKAMPLGEIVARDGRKWHLRGTAAAQAVVDRTRAWYGNAEPFVDYDHQIVPTLTREPGATAKAAAWVKELEVRADGIYARVEWTPAAAAAIAAKEYRYVSPYFLHDDAGAVTALVNIALVNRPALDLPALAAADLPTNQESTMDLKVLLAALGLSETATEEDVRKAATAAAASVKALAAATAAAGLPETAKAEDLTAKIGELVKASAEKSAAASAVDPTQFVPREMFDSLSSQVKSMQETAATAAATQAVDGAIAEGKVAPAQRDWALGYAGKDLAGFQAFAAAAPKIVGASAAAALPPGDKAATAAGLSAEEAAVAAALGISPADYAKNREGN</sequence>
<dbReference type="EMBL" id="FLUO01000004">
    <property type="protein sequence ID" value="SBW13041.1"/>
    <property type="molecule type" value="Genomic_DNA"/>
</dbReference>
<evidence type="ECO:0000313" key="1">
    <source>
        <dbReference type="EMBL" id="SBW13041.1"/>
    </source>
</evidence>
<dbReference type="InterPro" id="IPR012106">
    <property type="entry name" value="Phage_Mu_Gp1"/>
</dbReference>
<protein>
    <submittedName>
        <fullName evidence="1">Putative Mu-like prophage FluMu I protein</fullName>
    </submittedName>
</protein>
<proteinExistence type="predicted"/>
<organism evidence="1">
    <name type="scientific">uncultured Alphaproteobacteria bacterium</name>
    <dbReference type="NCBI Taxonomy" id="91750"/>
    <lineage>
        <taxon>Bacteria</taxon>
        <taxon>Pseudomonadati</taxon>
        <taxon>Pseudomonadota</taxon>
        <taxon>Alphaproteobacteria</taxon>
        <taxon>environmental samples</taxon>
    </lineage>
</organism>
<reference evidence="1" key="1">
    <citation type="submission" date="2016-04" db="EMBL/GenBank/DDBJ databases">
        <authorList>
            <person name="Evans L.H."/>
            <person name="Alamgir A."/>
            <person name="Owens N."/>
            <person name="Weber N.D."/>
            <person name="Virtaneva K."/>
            <person name="Barbian K."/>
            <person name="Babar A."/>
            <person name="Rosenke K."/>
        </authorList>
    </citation>
    <scope>NUCLEOTIDE SEQUENCE</scope>
    <source>
        <strain evidence="1">86</strain>
    </source>
</reference>
<dbReference type="PIRSF" id="PIRSF016624">
    <property type="entry name" value="Mu_prophg_I"/>
    <property type="match status" value="1"/>
</dbReference>